<evidence type="ECO:0000313" key="2">
    <source>
        <dbReference type="EMBL" id="PGH12111.1"/>
    </source>
</evidence>
<feature type="compositionally biased region" description="Basic and acidic residues" evidence="1">
    <location>
        <begin position="91"/>
        <end position="101"/>
    </location>
</feature>
<gene>
    <name evidence="2" type="ORF">AJ80_06832</name>
</gene>
<keyword evidence="3" id="KW-1185">Reference proteome</keyword>
<comment type="caution">
    <text evidence="2">The sequence shown here is derived from an EMBL/GenBank/DDBJ whole genome shotgun (WGS) entry which is preliminary data.</text>
</comment>
<dbReference type="EMBL" id="PDNA01000122">
    <property type="protein sequence ID" value="PGH12111.1"/>
    <property type="molecule type" value="Genomic_DNA"/>
</dbReference>
<protein>
    <submittedName>
        <fullName evidence="2">Uncharacterized protein</fullName>
    </submittedName>
</protein>
<evidence type="ECO:0000313" key="3">
    <source>
        <dbReference type="Proteomes" id="UP000224634"/>
    </source>
</evidence>
<proteinExistence type="predicted"/>
<dbReference type="AlphaFoldDB" id="A0A2B7XTK8"/>
<organism evidence="2 3">
    <name type="scientific">Polytolypa hystricis (strain UAMH7299)</name>
    <dbReference type="NCBI Taxonomy" id="1447883"/>
    <lineage>
        <taxon>Eukaryota</taxon>
        <taxon>Fungi</taxon>
        <taxon>Dikarya</taxon>
        <taxon>Ascomycota</taxon>
        <taxon>Pezizomycotina</taxon>
        <taxon>Eurotiomycetes</taxon>
        <taxon>Eurotiomycetidae</taxon>
        <taxon>Onygenales</taxon>
        <taxon>Onygenales incertae sedis</taxon>
        <taxon>Polytolypa</taxon>
    </lineage>
</organism>
<feature type="region of interest" description="Disordered" evidence="1">
    <location>
        <begin position="51"/>
        <end position="123"/>
    </location>
</feature>
<feature type="compositionally biased region" description="Basic and acidic residues" evidence="1">
    <location>
        <begin position="108"/>
        <end position="123"/>
    </location>
</feature>
<sequence length="141" mass="15921">MVAPKEKDRYMPFGCVNSFFNPETGTYEPLEKLGKKKERVAAWPPKSVIEPRVSRKLASGSSKKSPVRRPVAEKETKSPTPIKRLVPAKKAGSERKEEGKKSPKVIAKKPEEAKGARVQKVERSTREKKFLTEWFAAITKK</sequence>
<reference evidence="2 3" key="1">
    <citation type="submission" date="2017-10" db="EMBL/GenBank/DDBJ databases">
        <title>Comparative genomics in systemic dimorphic fungi from Ajellomycetaceae.</title>
        <authorList>
            <person name="Munoz J.F."/>
            <person name="Mcewen J.G."/>
            <person name="Clay O.K."/>
            <person name="Cuomo C.A."/>
        </authorList>
    </citation>
    <scope>NUCLEOTIDE SEQUENCE [LARGE SCALE GENOMIC DNA]</scope>
    <source>
        <strain evidence="2 3">UAMH7299</strain>
    </source>
</reference>
<accession>A0A2B7XTK8</accession>
<dbReference type="Proteomes" id="UP000224634">
    <property type="component" value="Unassembled WGS sequence"/>
</dbReference>
<name>A0A2B7XTK8_POLH7</name>
<evidence type="ECO:0000256" key="1">
    <source>
        <dbReference type="SAM" id="MobiDB-lite"/>
    </source>
</evidence>